<dbReference type="KEGG" id="bths:CNY62_01430"/>
<evidence type="ECO:0000313" key="3">
    <source>
        <dbReference type="Proteomes" id="UP000243591"/>
    </source>
</evidence>
<organism evidence="2 3">
    <name type="scientific">Brochothrix thermosphacta</name>
    <name type="common">Microbacterium thermosphactum</name>
    <dbReference type="NCBI Taxonomy" id="2756"/>
    <lineage>
        <taxon>Bacteria</taxon>
        <taxon>Bacillati</taxon>
        <taxon>Bacillota</taxon>
        <taxon>Bacilli</taxon>
        <taxon>Bacillales</taxon>
        <taxon>Listeriaceae</taxon>
        <taxon>Brochothrix</taxon>
    </lineage>
</organism>
<protein>
    <submittedName>
        <fullName evidence="2">Phage holin</fullName>
    </submittedName>
</protein>
<keyword evidence="1" id="KW-1133">Transmembrane helix</keyword>
<feature type="transmembrane region" description="Helical" evidence="1">
    <location>
        <begin position="21"/>
        <end position="41"/>
    </location>
</feature>
<keyword evidence="1" id="KW-0472">Membrane</keyword>
<dbReference type="STRING" id="2756.BFR44_02145"/>
<dbReference type="EMBL" id="CP023483">
    <property type="protein sequence ID" value="ATF25148.1"/>
    <property type="molecule type" value="Genomic_DNA"/>
</dbReference>
<dbReference type="RefSeq" id="WP_029092207.1">
    <property type="nucleotide sequence ID" value="NZ_CP023483.1"/>
</dbReference>
<dbReference type="Pfam" id="PF04531">
    <property type="entry name" value="Phage_holin_1"/>
    <property type="match status" value="1"/>
</dbReference>
<dbReference type="NCBIfam" id="TIGR01598">
    <property type="entry name" value="holin_phiLC3"/>
    <property type="match status" value="1"/>
</dbReference>
<sequence length="91" mass="10224">MKSYLGINWKVRIKSKIFWMAFIPAILFLCSKLLVLFGIVFDFTQIEERLLDIVGAVFSILVLLGVVVDPTTIGAGDSEQAQRYDELRGGE</sequence>
<reference evidence="2 3" key="1">
    <citation type="submission" date="2017-09" db="EMBL/GenBank/DDBJ databases">
        <title>Complete Genome Sequences of Two Strains of the Meat Spoilage Bacterium Brochothrix thermosphacta Isolated from Ground Chicken.</title>
        <authorList>
            <person name="Paoli G.C."/>
            <person name="Wijey C."/>
            <person name="Chen C.-Y."/>
            <person name="Nguyen L."/>
            <person name="Yan X."/>
            <person name="Irwin P.L."/>
        </authorList>
    </citation>
    <scope>NUCLEOTIDE SEQUENCE [LARGE SCALE GENOMIC DNA]</scope>
    <source>
        <strain evidence="2 3">BI</strain>
    </source>
</reference>
<name>A0A291BV96_BROTH</name>
<evidence type="ECO:0000313" key="2">
    <source>
        <dbReference type="EMBL" id="ATF25148.1"/>
    </source>
</evidence>
<dbReference type="OrthoDB" id="3176072at2"/>
<dbReference type="AlphaFoldDB" id="A0A291BV96"/>
<keyword evidence="3" id="KW-1185">Reference proteome</keyword>
<dbReference type="Proteomes" id="UP000243591">
    <property type="component" value="Chromosome"/>
</dbReference>
<dbReference type="InterPro" id="IPR006485">
    <property type="entry name" value="Phage-like_holin"/>
</dbReference>
<feature type="transmembrane region" description="Helical" evidence="1">
    <location>
        <begin position="53"/>
        <end position="73"/>
    </location>
</feature>
<proteinExistence type="predicted"/>
<evidence type="ECO:0000256" key="1">
    <source>
        <dbReference type="SAM" id="Phobius"/>
    </source>
</evidence>
<gene>
    <name evidence="2" type="ORF">CNY62_01430</name>
</gene>
<keyword evidence="1" id="KW-0812">Transmembrane</keyword>
<accession>A0A291BV96</accession>